<proteinExistence type="inferred from homology"/>
<dbReference type="InterPro" id="IPR022844">
    <property type="entry name" value="Glycogen_debranch_bac"/>
</dbReference>
<dbReference type="InterPro" id="IPR014756">
    <property type="entry name" value="Ig_E-set"/>
</dbReference>
<name>A0A502GA24_9GAMM</name>
<dbReference type="UniPathway" id="UPA00165"/>
<feature type="site" description="Transition state stabilizer" evidence="6">
    <location>
        <position position="445"/>
    </location>
</feature>
<dbReference type="GO" id="GO:0004135">
    <property type="term" value="F:amylo-alpha-1,6-glucosidase activity"/>
    <property type="evidence" value="ECO:0007669"/>
    <property type="project" value="InterPro"/>
</dbReference>
<gene>
    <name evidence="6 9" type="primary">glgX</name>
    <name evidence="9" type="ORF">EAH77_18165</name>
</gene>
<dbReference type="InterPro" id="IPR004193">
    <property type="entry name" value="Glyco_hydro_13_N"/>
</dbReference>
<dbReference type="InterPro" id="IPR011837">
    <property type="entry name" value="Glycogen_debranch_GlgX"/>
</dbReference>
<dbReference type="InterPro" id="IPR017853">
    <property type="entry name" value="GH"/>
</dbReference>
<reference evidence="9 10" key="1">
    <citation type="journal article" date="2019" name="Environ. Microbiol.">
        <title>Species interactions and distinct microbial communities in high Arctic permafrost affected cryosols are associated with the CH4 and CO2 gas fluxes.</title>
        <authorList>
            <person name="Altshuler I."/>
            <person name="Hamel J."/>
            <person name="Turney S."/>
            <person name="Magnuson E."/>
            <person name="Levesque R."/>
            <person name="Greer C."/>
            <person name="Whyte L.G."/>
        </authorList>
    </citation>
    <scope>NUCLEOTIDE SEQUENCE [LARGE SCALE GENOMIC DNA]</scope>
    <source>
        <strain evidence="9 10">E4</strain>
    </source>
</reference>
<dbReference type="RefSeq" id="WP_140474206.1">
    <property type="nucleotide sequence ID" value="NZ_RCZD01000010.1"/>
</dbReference>
<feature type="active site" description="Nucleophile" evidence="6">
    <location>
        <position position="338"/>
    </location>
</feature>
<accession>A0A502GA24</accession>
<comment type="caution">
    <text evidence="9">The sequence shown here is derived from an EMBL/GenBank/DDBJ whole genome shotgun (WGS) entry which is preliminary data.</text>
</comment>
<dbReference type="InterPro" id="IPR006047">
    <property type="entry name" value="GH13_cat_dom"/>
</dbReference>
<feature type="compositionally biased region" description="Basic and acidic residues" evidence="7">
    <location>
        <begin position="458"/>
        <end position="472"/>
    </location>
</feature>
<keyword evidence="10" id="KW-1185">Reference proteome</keyword>
<dbReference type="InterPro" id="IPR013780">
    <property type="entry name" value="Glyco_hydro_b"/>
</dbReference>
<dbReference type="InterPro" id="IPR044505">
    <property type="entry name" value="GlgX_Isoamylase_N_E_set"/>
</dbReference>
<dbReference type="EC" id="3.2.1.196" evidence="6"/>
<comment type="pathway">
    <text evidence="6">Glycan degradation; glycogen degradation.</text>
</comment>
<dbReference type="SMART" id="SM00642">
    <property type="entry name" value="Aamy"/>
    <property type="match status" value="1"/>
</dbReference>
<dbReference type="GO" id="GO:0120549">
    <property type="term" value="F:limit dextrin alpha-1,6-maltotetraose-hydrolase activity"/>
    <property type="evidence" value="ECO:0007669"/>
    <property type="project" value="UniProtKB-EC"/>
</dbReference>
<evidence type="ECO:0000313" key="9">
    <source>
        <dbReference type="EMBL" id="TPG58835.1"/>
    </source>
</evidence>
<protein>
    <recommendedName>
        <fullName evidence="6">Glycogen debranching enzyme</fullName>
        <ecNumber evidence="6">3.2.1.196</ecNumber>
    </recommendedName>
    <alternativeName>
        <fullName evidence="6">Limit dextrin alpha-1,6-maltotetraose-hydrolase</fullName>
    </alternativeName>
</protein>
<evidence type="ECO:0000256" key="3">
    <source>
        <dbReference type="ARBA" id="ARBA00022801"/>
    </source>
</evidence>
<dbReference type="SUPFAM" id="SSF51445">
    <property type="entry name" value="(Trans)glycosidases"/>
    <property type="match status" value="1"/>
</dbReference>
<dbReference type="InterPro" id="IPR040784">
    <property type="entry name" value="GlgX_C"/>
</dbReference>
<evidence type="ECO:0000256" key="2">
    <source>
        <dbReference type="ARBA" id="ARBA00022600"/>
    </source>
</evidence>
<evidence type="ECO:0000256" key="4">
    <source>
        <dbReference type="ARBA" id="ARBA00023277"/>
    </source>
</evidence>
<dbReference type="Gene3D" id="2.60.40.10">
    <property type="entry name" value="Immunoglobulins"/>
    <property type="match status" value="1"/>
</dbReference>
<evidence type="ECO:0000256" key="5">
    <source>
        <dbReference type="ARBA" id="ARBA00023295"/>
    </source>
</evidence>
<feature type="region of interest" description="Disordered" evidence="7">
    <location>
        <begin position="458"/>
        <end position="491"/>
    </location>
</feature>
<organism evidence="9 10">
    <name type="scientific">Ewingella americana</name>
    <dbReference type="NCBI Taxonomy" id="41202"/>
    <lineage>
        <taxon>Bacteria</taxon>
        <taxon>Pseudomonadati</taxon>
        <taxon>Pseudomonadota</taxon>
        <taxon>Gammaproteobacteria</taxon>
        <taxon>Enterobacterales</taxon>
        <taxon>Yersiniaceae</taxon>
        <taxon>Ewingella</taxon>
    </lineage>
</organism>
<dbReference type="Proteomes" id="UP000317663">
    <property type="component" value="Unassembled WGS sequence"/>
</dbReference>
<sequence length="668" mass="74335">MKQLEPGQPAPYGAHLQADGVNFCLFSAHAEKIELCLFDESGSEQRLTLPGRTGNLWHGFLPGARAGQHYGYRVYGPFEPAKGLRFNPKKLLIDPSARALEGELRDNARLNGGIDTLDEKDSAVAAPKSVVVSDTFDWGNDAPPATPWAETVIYEAHVRGLTRQHPHIPAALRGTYAGLAHPVMLEYLQHLGVTAIELLPVQHHADEPRLQRLGLSNYWGYNVLAPCAVEPRYASRQKGISALSEFKAAVKALHQAGIEVILDVVFNHSAELAIDGPFVSFRGIDNASWYWLREDGSDDNVTGCGNALRLVDDDIVEWTLDSLRYWVRECHVDGFRFDLATVLGRTPSFTPQSPLFSAMRADSVLSHVKLIAEPWDIGTGGYQLGNFPPPFAEWSDLWRDDMRKFWLHGDLPLGQFAGRFAASADLFDHAGRLPHASINMLTAHDGFTLRDVVSFNDKHNQANGENNRDGHNENYSQNHGEEGLDASEEVQRQRRLSQRALLATLLLSQGTPMLLAGDEHGNSQQGNNNAYCQDNALTWLDWNSADDNLTAYVAALVALRKKIPALTQNQWWRGEGNDVEWLDAQGQPMQAASWEHGPQQWLQIRLSGRWLLVLNASLSDVDMQLPQGRWEPVAPFNSVLFGEEPQRVRDGSTWRAAAKTLCVLHCHE</sequence>
<dbReference type="AlphaFoldDB" id="A0A502GA24"/>
<evidence type="ECO:0000256" key="7">
    <source>
        <dbReference type="SAM" id="MobiDB-lite"/>
    </source>
</evidence>
<dbReference type="SUPFAM" id="SSF81296">
    <property type="entry name" value="E set domains"/>
    <property type="match status" value="1"/>
</dbReference>
<dbReference type="CDD" id="cd02856">
    <property type="entry name" value="E_set_GDE_Isoamylase_N"/>
    <property type="match status" value="1"/>
</dbReference>
<dbReference type="Pfam" id="PF02922">
    <property type="entry name" value="CBM_48"/>
    <property type="match status" value="1"/>
</dbReference>
<comment type="catalytic activity">
    <reaction evidence="6">
        <text>Hydrolysis of (1-&gt;6)-alpha-D-glucosidic linkages to branches with degrees of polymerization of three or four glucose residues in limit dextrin.</text>
        <dbReference type="EC" id="3.2.1.196"/>
    </reaction>
</comment>
<dbReference type="SUPFAM" id="SSF51011">
    <property type="entry name" value="Glycosyl hydrolase domain"/>
    <property type="match status" value="1"/>
</dbReference>
<evidence type="ECO:0000313" key="10">
    <source>
        <dbReference type="Proteomes" id="UP000317663"/>
    </source>
</evidence>
<feature type="active site" description="Proton donor" evidence="6">
    <location>
        <position position="373"/>
    </location>
</feature>
<dbReference type="PANTHER" id="PTHR43002">
    <property type="entry name" value="GLYCOGEN DEBRANCHING ENZYME"/>
    <property type="match status" value="1"/>
</dbReference>
<keyword evidence="2 6" id="KW-0321">Glycogen metabolism</keyword>
<dbReference type="NCBIfam" id="NF002983">
    <property type="entry name" value="PRK03705.1"/>
    <property type="match status" value="1"/>
</dbReference>
<dbReference type="EMBL" id="RCZD01000010">
    <property type="protein sequence ID" value="TPG58835.1"/>
    <property type="molecule type" value="Genomic_DNA"/>
</dbReference>
<dbReference type="Gene3D" id="3.20.20.80">
    <property type="entry name" value="Glycosidases"/>
    <property type="match status" value="1"/>
</dbReference>
<evidence type="ECO:0000259" key="8">
    <source>
        <dbReference type="SMART" id="SM00642"/>
    </source>
</evidence>
<dbReference type="InterPro" id="IPR013783">
    <property type="entry name" value="Ig-like_fold"/>
</dbReference>
<dbReference type="OrthoDB" id="3236218at2"/>
<comment type="function">
    <text evidence="6">Removes maltotriose and maltotetraose chains that are attached by 1,6-alpha-linkage to the limit dextrin main chain, generating a debranched limit dextrin.</text>
</comment>
<dbReference type="GO" id="GO:0005980">
    <property type="term" value="P:glycogen catabolic process"/>
    <property type="evidence" value="ECO:0007669"/>
    <property type="project" value="UniProtKB-UniRule"/>
</dbReference>
<dbReference type="Pfam" id="PF18390">
    <property type="entry name" value="GlgX_C"/>
    <property type="match status" value="1"/>
</dbReference>
<dbReference type="CDD" id="cd11326">
    <property type="entry name" value="AmyAc_Glg_debranch"/>
    <property type="match status" value="1"/>
</dbReference>
<dbReference type="Pfam" id="PF00128">
    <property type="entry name" value="Alpha-amylase"/>
    <property type="match status" value="1"/>
</dbReference>
<dbReference type="NCBIfam" id="TIGR02100">
    <property type="entry name" value="glgX_debranch"/>
    <property type="match status" value="1"/>
</dbReference>
<keyword evidence="5 6" id="KW-0326">Glycosidase</keyword>
<evidence type="ECO:0000256" key="6">
    <source>
        <dbReference type="HAMAP-Rule" id="MF_01248"/>
    </source>
</evidence>
<dbReference type="Gene3D" id="2.60.40.1180">
    <property type="entry name" value="Golgi alpha-mannosidase II"/>
    <property type="match status" value="1"/>
</dbReference>
<keyword evidence="3 6" id="KW-0378">Hydrolase</keyword>
<dbReference type="HAMAP" id="MF_01248">
    <property type="entry name" value="GlgX"/>
    <property type="match status" value="1"/>
</dbReference>
<keyword evidence="4 6" id="KW-0119">Carbohydrate metabolism</keyword>
<evidence type="ECO:0000256" key="1">
    <source>
        <dbReference type="ARBA" id="ARBA00008061"/>
    </source>
</evidence>
<feature type="domain" description="Glycosyl hydrolase family 13 catalytic" evidence="8">
    <location>
        <begin position="130"/>
        <end position="560"/>
    </location>
</feature>
<comment type="similarity">
    <text evidence="1 6">Belongs to the glycosyl hydrolase 13 family.</text>
</comment>